<keyword evidence="2 4" id="KW-0689">Ribosomal protein</keyword>
<dbReference type="EMBL" id="CAWUHD010000034">
    <property type="protein sequence ID" value="CAK7220012.1"/>
    <property type="molecule type" value="Genomic_DNA"/>
</dbReference>
<evidence type="ECO:0000256" key="2">
    <source>
        <dbReference type="ARBA" id="ARBA00022980"/>
    </source>
</evidence>
<dbReference type="PANTHER" id="PTHR19836:SF19">
    <property type="entry name" value="SMALL RIBOSOMAL SUBUNIT PROTEIN US14M"/>
    <property type="match status" value="1"/>
</dbReference>
<protein>
    <submittedName>
        <fullName evidence="4">40S ribosomal protein mrp2, mitochondrial</fullName>
    </submittedName>
</protein>
<gene>
    <name evidence="4" type="primary">MRP2</name>
    <name evidence="4" type="ORF">SEUCBS140593_004089</name>
</gene>
<evidence type="ECO:0000256" key="3">
    <source>
        <dbReference type="ARBA" id="ARBA00023274"/>
    </source>
</evidence>
<evidence type="ECO:0000313" key="4">
    <source>
        <dbReference type="EMBL" id="CAK7220012.1"/>
    </source>
</evidence>
<sequence length="115" mass="13335">MPPPSFRPKKLDLGCFVNIRVIRDDAKRQIFQKHEAERQALRHIIRNTTLPPRARAEAQLQLTQLPVYSRPTQIRNRCLLGGKSRGILRDFKMSRFNFRMQALAGNLPGVKKASW</sequence>
<evidence type="ECO:0000313" key="5">
    <source>
        <dbReference type="Proteomes" id="UP001642482"/>
    </source>
</evidence>
<organism evidence="4 5">
    <name type="scientific">Sporothrix eucalyptigena</name>
    <dbReference type="NCBI Taxonomy" id="1812306"/>
    <lineage>
        <taxon>Eukaryota</taxon>
        <taxon>Fungi</taxon>
        <taxon>Dikarya</taxon>
        <taxon>Ascomycota</taxon>
        <taxon>Pezizomycotina</taxon>
        <taxon>Sordariomycetes</taxon>
        <taxon>Sordariomycetidae</taxon>
        <taxon>Ophiostomatales</taxon>
        <taxon>Ophiostomataceae</taxon>
        <taxon>Sporothrix</taxon>
    </lineage>
</organism>
<dbReference type="PROSITE" id="PS00527">
    <property type="entry name" value="RIBOSOMAL_S14"/>
    <property type="match status" value="1"/>
</dbReference>
<comment type="caution">
    <text evidence="4">The sequence shown here is derived from an EMBL/GenBank/DDBJ whole genome shotgun (WGS) entry which is preliminary data.</text>
</comment>
<name>A0ABP0BK55_9PEZI</name>
<dbReference type="Proteomes" id="UP001642482">
    <property type="component" value="Unassembled WGS sequence"/>
</dbReference>
<dbReference type="Pfam" id="PF00253">
    <property type="entry name" value="Ribosomal_S14"/>
    <property type="match status" value="1"/>
</dbReference>
<dbReference type="InterPro" id="IPR018271">
    <property type="entry name" value="Ribosomal_uS14_CS"/>
</dbReference>
<dbReference type="NCBIfam" id="NF006477">
    <property type="entry name" value="PRK08881.1"/>
    <property type="match status" value="1"/>
</dbReference>
<keyword evidence="5" id="KW-1185">Reference proteome</keyword>
<reference evidence="4 5" key="1">
    <citation type="submission" date="2024-01" db="EMBL/GenBank/DDBJ databases">
        <authorList>
            <person name="Allen C."/>
            <person name="Tagirdzhanova G."/>
        </authorList>
    </citation>
    <scope>NUCLEOTIDE SEQUENCE [LARGE SCALE GENOMIC DNA]</scope>
</reference>
<dbReference type="InterPro" id="IPR001209">
    <property type="entry name" value="Ribosomal_uS14"/>
</dbReference>
<dbReference type="Gene3D" id="1.10.287.1480">
    <property type="match status" value="1"/>
</dbReference>
<evidence type="ECO:0000256" key="1">
    <source>
        <dbReference type="ARBA" id="ARBA00009083"/>
    </source>
</evidence>
<accession>A0ABP0BK55</accession>
<dbReference type="SUPFAM" id="SSF57716">
    <property type="entry name" value="Glucocorticoid receptor-like (DNA-binding domain)"/>
    <property type="match status" value="1"/>
</dbReference>
<dbReference type="GO" id="GO:0005840">
    <property type="term" value="C:ribosome"/>
    <property type="evidence" value="ECO:0007669"/>
    <property type="project" value="UniProtKB-KW"/>
</dbReference>
<keyword evidence="3" id="KW-0687">Ribonucleoprotein</keyword>
<dbReference type="PANTHER" id="PTHR19836">
    <property type="entry name" value="30S RIBOSOMAL PROTEIN S14"/>
    <property type="match status" value="1"/>
</dbReference>
<proteinExistence type="inferred from homology"/>
<comment type="similarity">
    <text evidence="1">Belongs to the universal ribosomal protein uS14 family.</text>
</comment>